<feature type="region of interest" description="Disordered" evidence="1">
    <location>
        <begin position="421"/>
        <end position="443"/>
    </location>
</feature>
<dbReference type="Proteomes" id="UP000236729">
    <property type="component" value="Unassembled WGS sequence"/>
</dbReference>
<protein>
    <submittedName>
        <fullName evidence="3">Pyrrolidone-carboxylate peptidase (N-terminal pyroglutamyl peptidase)</fullName>
    </submittedName>
</protein>
<organism evidence="3 6">
    <name type="scientific">Saccharopolyspora kobensis</name>
    <dbReference type="NCBI Taxonomy" id="146035"/>
    <lineage>
        <taxon>Bacteria</taxon>
        <taxon>Bacillati</taxon>
        <taxon>Actinomycetota</taxon>
        <taxon>Actinomycetes</taxon>
        <taxon>Pseudonocardiales</taxon>
        <taxon>Pseudonocardiaceae</taxon>
        <taxon>Saccharopolyspora</taxon>
    </lineage>
</organism>
<dbReference type="EMBL" id="FOME01000019">
    <property type="protein sequence ID" value="SFF11211.1"/>
    <property type="molecule type" value="Genomic_DNA"/>
</dbReference>
<feature type="signal peptide" evidence="2">
    <location>
        <begin position="1"/>
        <end position="28"/>
    </location>
</feature>
<accession>A0A1H5XUX7</accession>
<reference evidence="3" key="2">
    <citation type="submission" date="2016-10" db="EMBL/GenBank/DDBJ databases">
        <authorList>
            <person name="de Groot N.N."/>
        </authorList>
    </citation>
    <scope>NUCLEOTIDE SEQUENCE [LARGE SCALE GENOMIC DNA]</scope>
    <source>
        <strain evidence="3">ATCC 20501</strain>
    </source>
</reference>
<evidence type="ECO:0000256" key="1">
    <source>
        <dbReference type="SAM" id="MobiDB-lite"/>
    </source>
</evidence>
<dbReference type="Gene3D" id="3.40.630.20">
    <property type="entry name" value="Peptidase C15, pyroglutamyl peptidase I-like"/>
    <property type="match status" value="1"/>
</dbReference>
<keyword evidence="2" id="KW-0732">Signal</keyword>
<feature type="region of interest" description="Disordered" evidence="1">
    <location>
        <begin position="326"/>
        <end position="348"/>
    </location>
</feature>
<name>A0A1H5XUX7_9PSEU</name>
<evidence type="ECO:0000256" key="2">
    <source>
        <dbReference type="SAM" id="SignalP"/>
    </source>
</evidence>
<dbReference type="SUPFAM" id="SSF53182">
    <property type="entry name" value="Pyrrolidone carboxyl peptidase (pyroglutamate aminopeptidase)"/>
    <property type="match status" value="1"/>
</dbReference>
<proteinExistence type="predicted"/>
<dbReference type="EMBL" id="FNVB01000002">
    <property type="protein sequence ID" value="SEG15335.1"/>
    <property type="molecule type" value="Genomic_DNA"/>
</dbReference>
<dbReference type="InterPro" id="IPR036440">
    <property type="entry name" value="Peptidase_C15-like_sf"/>
</dbReference>
<gene>
    <name evidence="3" type="ORF">SAMN02982929_01645</name>
    <name evidence="4" type="ORF">SAMN05216506_11997</name>
</gene>
<evidence type="ECO:0000313" key="3">
    <source>
        <dbReference type="EMBL" id="SEG15335.1"/>
    </source>
</evidence>
<dbReference type="AlphaFoldDB" id="A0A1H5XUX7"/>
<dbReference type="Proteomes" id="UP000199690">
    <property type="component" value="Unassembled WGS sequence"/>
</dbReference>
<evidence type="ECO:0000313" key="6">
    <source>
        <dbReference type="Proteomes" id="UP000236729"/>
    </source>
</evidence>
<feature type="chain" id="PRO_5030028227" evidence="2">
    <location>
        <begin position="29"/>
        <end position="443"/>
    </location>
</feature>
<evidence type="ECO:0000313" key="5">
    <source>
        <dbReference type="Proteomes" id="UP000199690"/>
    </source>
</evidence>
<keyword evidence="5" id="KW-1185">Reference proteome</keyword>
<accession>A0A1I2G3K5</accession>
<sequence length="443" mass="47513">MRPTVRRSIACTIASATLALLSPVASQAAPSCTDPSRPLSVEEQRLSQPVPQELLARSGFADIAPAFAAALCEAGDPAAAERLISSSGDRVWERAVARAQGRDTAGDLPAADDRPLYWARLGMTAALRQWTPPFPLDDEQRDQLLWSLERHSRGQTSVQFPRGEGVKRVLVSGFDPFQLNGDIRRSNPSGASALALDGLVLNTASGPVRVETAMFPVLWKPFEQGMVEQTFLPRLRPGRDQVDVFATVSQGRPEQFDIEQWNGRWHTGVDNNDEQRDGVAEIPPGVPTVEPAPEFVPSTQPYAAIVDADTGRYPVFHNTEVTEIPAGGTEPVVRPDGPTPGSAARAGGGGSYLSNEIAYRTTLLRDAVGADLRGGHVHTPVLTFAPDNAGDVVDPVFTRNLQDIIAQVRAIVEVAATAESGEPAVTVPRTPRDHTGRVPAPTM</sequence>
<dbReference type="RefSeq" id="WP_235863877.1">
    <property type="nucleotide sequence ID" value="NZ_FNVB01000002.1"/>
</dbReference>
<reference evidence="5 6" key="1">
    <citation type="submission" date="2016-10" db="EMBL/GenBank/DDBJ databases">
        <authorList>
            <person name="Varghese N."/>
            <person name="Submissions S."/>
        </authorList>
    </citation>
    <scope>NUCLEOTIDE SEQUENCE [LARGE SCALE GENOMIC DNA]</scope>
    <source>
        <strain evidence="6">ATCC 20501</strain>
        <strain evidence="4 5">CGMCC 4.3529</strain>
    </source>
</reference>
<evidence type="ECO:0000313" key="4">
    <source>
        <dbReference type="EMBL" id="SFF11211.1"/>
    </source>
</evidence>